<accession>B4R9N8</accession>
<dbReference type="PANTHER" id="PTHR35580">
    <property type="entry name" value="CELL SURFACE GLYCOPROTEIN (S-LAYER PROTEIN)-LIKE PROTEIN"/>
    <property type="match status" value="1"/>
</dbReference>
<keyword evidence="3" id="KW-1185">Reference proteome</keyword>
<feature type="compositionally biased region" description="Low complexity" evidence="1">
    <location>
        <begin position="31"/>
        <end position="45"/>
    </location>
</feature>
<name>B4R9N8_PHEZH</name>
<dbReference type="InterPro" id="IPR052918">
    <property type="entry name" value="Motility_Chemotaxis_Reg"/>
</dbReference>
<evidence type="ECO:0000256" key="1">
    <source>
        <dbReference type="SAM" id="MobiDB-lite"/>
    </source>
</evidence>
<evidence type="ECO:0000313" key="2">
    <source>
        <dbReference type="EMBL" id="ACG77802.1"/>
    </source>
</evidence>
<dbReference type="OrthoDB" id="7196243at2"/>
<dbReference type="STRING" id="450851.PHZ_c1388"/>
<dbReference type="SUPFAM" id="SSF75011">
    <property type="entry name" value="3-carboxy-cis,cis-mucoante lactonizing enzyme"/>
    <property type="match status" value="1"/>
</dbReference>
<dbReference type="KEGG" id="pzu:PHZ_c1388"/>
<dbReference type="Proteomes" id="UP000001868">
    <property type="component" value="Chromosome"/>
</dbReference>
<dbReference type="SUPFAM" id="SSF50998">
    <property type="entry name" value="Quinoprotein alcohol dehydrogenase-like"/>
    <property type="match status" value="1"/>
</dbReference>
<feature type="region of interest" description="Disordered" evidence="1">
    <location>
        <begin position="30"/>
        <end position="52"/>
    </location>
</feature>
<dbReference type="eggNOG" id="COG1520">
    <property type="taxonomic scope" value="Bacteria"/>
</dbReference>
<protein>
    <submittedName>
        <fullName evidence="2">Regulatory protein FlaEY</fullName>
    </submittedName>
</protein>
<dbReference type="PANTHER" id="PTHR35580:SF1">
    <property type="entry name" value="PHYTASE-LIKE DOMAIN-CONTAINING PROTEIN"/>
    <property type="match status" value="1"/>
</dbReference>
<dbReference type="HOGENOM" id="CLU_308754_0_0_5"/>
<evidence type="ECO:0000313" key="3">
    <source>
        <dbReference type="Proteomes" id="UP000001868"/>
    </source>
</evidence>
<dbReference type="RefSeq" id="WP_012521946.1">
    <property type="nucleotide sequence ID" value="NC_011144.1"/>
</dbReference>
<sequence length="933" mass="96909">MVISIDTSLLMGLYQSRLVGTGAALSTQARASTSSKSAPTAPWSTGGTAPDPAQTVKAALQGRKFIDEGGAQLDLPGASTDYRKMFALYSGLSTLMGLAERMQGKGVTSIERSQIQRAFARGMAEVGDYVSKAKFENLRLVQGEAVDRAKTTAPVPRNKTEYITPPLVSGSSADAVPAFSGDVKFNIKIKRGGVNHDIAIDLAGMGAQTRSLANVVNFVNDQLAAAGVDTRFATHRTPGQPKTIESGGKTITLKTTNPDQWSLKVKVSVGETVSFDAPATAGAAYLVQTAGDPDPDGKITTNDGVLRQQLVKFQTDTATVPAPVQQEGEQYWVDGRAFSKTFGPEVKTVRSTQVGPDGSVYMLADVTGKIDGETLKGTQDVALLKFDAAGKLVYSRTLGASEEATGLALAVSADGKVAIAGAVKGGLNGATDGPLNSGTTGVYADQSDSFVTLFNADGEEIWTARRGARKQDEATHVAFAADGSIIVAGRAQSTMPGSTAVGDWDSYIQAFQPELETTPEDRKGKVKTLFTETFGSTGADRPAGMVVDGTSVVTASVEEGRAVLRRFDISGGTPVLTATRDLGDLQGGEIAGLALDGGQVVIAGYTANAGLAAGTVTRAHAGGTDAFAARLSADLSAGAGDRIAFYGGAGDDRATSLAVSGGQVWIAGAAGTDLPGHPDKVGDADGFLTRLDVATGAVDWSRRFTAKDGHATPTSIAIDPNGASVLDRIGLPKGTLELKDSQTIVAQTGIRPGEEFRIRSGSGRWSAVTIDEKDTIDTLAQKIRRATGFQAKVNVTTSNGLRVLSVTPSNDRSVIEFSAGKADKDALAQLGIPEGVVRATDFRDGKTVAADGKPMIYGLSLDTDLNLDNATEISHALADVAKAQGVIRQIYRDLVRGATPEDPLAKAQITGTAPKYLTDQIANYQAALARLGG</sequence>
<reference evidence="2 3" key="1">
    <citation type="journal article" date="2008" name="BMC Genomics">
        <title>Complete genome of Phenylobacterium zucineum - a novel facultative intracellular bacterium isolated from human erythroleukemia cell line K562.</title>
        <authorList>
            <person name="Luo Y."/>
            <person name="Xu X."/>
            <person name="Ding Z."/>
            <person name="Liu Z."/>
            <person name="Zhang B."/>
            <person name="Yan Z."/>
            <person name="Sun J."/>
            <person name="Hu S."/>
            <person name="Hu X."/>
        </authorList>
    </citation>
    <scope>NUCLEOTIDE SEQUENCE [LARGE SCALE GENOMIC DNA]</scope>
    <source>
        <strain evidence="2 3">HLK1</strain>
    </source>
</reference>
<proteinExistence type="predicted"/>
<dbReference type="AlphaFoldDB" id="B4R9N8"/>
<organism evidence="2 3">
    <name type="scientific">Phenylobacterium zucineum (strain HLK1)</name>
    <dbReference type="NCBI Taxonomy" id="450851"/>
    <lineage>
        <taxon>Bacteria</taxon>
        <taxon>Pseudomonadati</taxon>
        <taxon>Pseudomonadota</taxon>
        <taxon>Alphaproteobacteria</taxon>
        <taxon>Caulobacterales</taxon>
        <taxon>Caulobacteraceae</taxon>
        <taxon>Phenylobacterium</taxon>
    </lineage>
</organism>
<dbReference type="EMBL" id="CP000747">
    <property type="protein sequence ID" value="ACG77802.1"/>
    <property type="molecule type" value="Genomic_DNA"/>
</dbReference>
<dbReference type="InterPro" id="IPR011047">
    <property type="entry name" value="Quinoprotein_ADH-like_sf"/>
</dbReference>
<gene>
    <name evidence="2" type="ordered locus">PHZ_c1388</name>
</gene>